<proteinExistence type="predicted"/>
<dbReference type="InterPro" id="IPR002550">
    <property type="entry name" value="CNNM"/>
</dbReference>
<dbReference type="PANTHER" id="PTHR22777:SF4">
    <property type="entry name" value="UPF0053 PROTEIN SLL1254"/>
    <property type="match status" value="1"/>
</dbReference>
<evidence type="ECO:0000256" key="3">
    <source>
        <dbReference type="PROSITE-ProRule" id="PRU00703"/>
    </source>
</evidence>
<keyword evidence="2 3" id="KW-0129">CBS domain</keyword>
<feature type="domain" description="CBS" evidence="4">
    <location>
        <begin position="259"/>
        <end position="317"/>
    </location>
</feature>
<dbReference type="SMART" id="SM00116">
    <property type="entry name" value="CBS"/>
    <property type="match status" value="2"/>
</dbReference>
<organism evidence="5 6">
    <name type="scientific">Candidatus Campylobacter infans</name>
    <dbReference type="NCBI Taxonomy" id="2561898"/>
    <lineage>
        <taxon>Bacteria</taxon>
        <taxon>Pseudomonadati</taxon>
        <taxon>Campylobacterota</taxon>
        <taxon>Epsilonproteobacteria</taxon>
        <taxon>Campylobacterales</taxon>
        <taxon>Campylobacteraceae</taxon>
        <taxon>Campylobacter</taxon>
    </lineage>
</organism>
<dbReference type="RefSeq" id="WP_179975696.1">
    <property type="nucleotide sequence ID" value="NZ_CP049075.1"/>
</dbReference>
<dbReference type="KEGG" id="cinf:CINF_0598"/>
<dbReference type="AlphaFoldDB" id="A0A7H9CG86"/>
<dbReference type="Gene3D" id="3.10.580.10">
    <property type="entry name" value="CBS-domain"/>
    <property type="match status" value="1"/>
</dbReference>
<dbReference type="GO" id="GO:0005886">
    <property type="term" value="C:plasma membrane"/>
    <property type="evidence" value="ECO:0007669"/>
    <property type="project" value="TreeGrafter"/>
</dbReference>
<name>A0A7H9CG86_9BACT</name>
<protein>
    <submittedName>
        <fullName evidence="5">HlyC/CorC family transporter</fullName>
    </submittedName>
</protein>
<dbReference type="Pfam" id="PF01595">
    <property type="entry name" value="CNNM"/>
    <property type="match status" value="1"/>
</dbReference>
<dbReference type="Pfam" id="PF00571">
    <property type="entry name" value="CBS"/>
    <property type="match status" value="1"/>
</dbReference>
<sequence>MTLLVIYCVVAISCSFLCSILESTFLSTTPSFVKSYAKKHPKIGAYLQYQKSHIDDTEGAILVLNTFSVTGSATGFGIEISALYGEQYQFLASSIFAVALIYLTEILPKTIGATYWQNLAPFVAVFNHYLLKITKPFVFIAKIIIKFISFGHKGKITRDEVLAASELGKDGGCINEKEMKLLTNLLSLKNYQTADILTPRSVVFSLKHDDKIEEIVKSKHIFTFSRAPVFAGETIIGIVETAEILNQALCDKSRQMAEFIRPVFIVPYNLNVLNLLRLFIQKNERFFVVVDRYGQFFGVVTFEDVIETLLGEEIMDEFDKVSDMQKLAKERAKKFQKNYIDRL</sequence>
<dbReference type="PANTHER" id="PTHR22777">
    <property type="entry name" value="HEMOLYSIN-RELATED"/>
    <property type="match status" value="1"/>
</dbReference>
<dbReference type="InterPro" id="IPR046342">
    <property type="entry name" value="CBS_dom_sf"/>
</dbReference>
<reference evidence="5 6" key="1">
    <citation type="submission" date="2020-02" db="EMBL/GenBank/DDBJ databases">
        <title>Complete genome sequence of the novel Campylobacter species Candidatus Campylobacter infans.</title>
        <authorList>
            <person name="Duim B."/>
            <person name="Zomer A."/>
            <person name="van der Graaf L."/>
            <person name="Wagenaar J."/>
        </authorList>
    </citation>
    <scope>NUCLEOTIDE SEQUENCE [LARGE SCALE GENOMIC DNA]</scope>
    <source>
        <strain evidence="5 6">19S00001</strain>
    </source>
</reference>
<evidence type="ECO:0000259" key="4">
    <source>
        <dbReference type="PROSITE" id="PS51371"/>
    </source>
</evidence>
<accession>A0A7H9CG86</accession>
<dbReference type="Proteomes" id="UP000509414">
    <property type="component" value="Chromosome"/>
</dbReference>
<keyword evidence="6" id="KW-1185">Reference proteome</keyword>
<evidence type="ECO:0000313" key="6">
    <source>
        <dbReference type="Proteomes" id="UP000509414"/>
    </source>
</evidence>
<dbReference type="PROSITE" id="PS51371">
    <property type="entry name" value="CBS"/>
    <property type="match status" value="1"/>
</dbReference>
<keyword evidence="1" id="KW-0677">Repeat</keyword>
<gene>
    <name evidence="5" type="ORF">CINF_0598</name>
</gene>
<dbReference type="EMBL" id="CP049075">
    <property type="protein sequence ID" value="QLI05120.1"/>
    <property type="molecule type" value="Genomic_DNA"/>
</dbReference>
<dbReference type="InterPro" id="IPR000644">
    <property type="entry name" value="CBS_dom"/>
</dbReference>
<evidence type="ECO:0000313" key="5">
    <source>
        <dbReference type="EMBL" id="QLI05120.1"/>
    </source>
</evidence>
<evidence type="ECO:0000256" key="2">
    <source>
        <dbReference type="ARBA" id="ARBA00023122"/>
    </source>
</evidence>
<evidence type="ECO:0000256" key="1">
    <source>
        <dbReference type="ARBA" id="ARBA00022737"/>
    </source>
</evidence>
<dbReference type="SUPFAM" id="SSF54631">
    <property type="entry name" value="CBS-domain pair"/>
    <property type="match status" value="1"/>
</dbReference>